<keyword evidence="12" id="KW-0234">DNA repair</keyword>
<dbReference type="GO" id="GO:0005958">
    <property type="term" value="C:DNA-dependent protein kinase-DNA ligase 4 complex"/>
    <property type="evidence" value="ECO:0007669"/>
    <property type="project" value="TreeGrafter"/>
</dbReference>
<dbReference type="GO" id="GO:0006297">
    <property type="term" value="P:nucleotide-excision repair, DNA gap filling"/>
    <property type="evidence" value="ECO:0007669"/>
    <property type="project" value="TreeGrafter"/>
</dbReference>
<dbReference type="InterPro" id="IPR044125">
    <property type="entry name" value="Adenylation_DNA_ligase_IV"/>
</dbReference>
<dbReference type="InterPro" id="IPR036420">
    <property type="entry name" value="BRCT_dom_sf"/>
</dbReference>
<evidence type="ECO:0000256" key="14">
    <source>
        <dbReference type="ARBA" id="ARBA00030676"/>
    </source>
</evidence>
<dbReference type="PANTHER" id="PTHR45997:SF1">
    <property type="entry name" value="DNA LIGASE 4"/>
    <property type="match status" value="1"/>
</dbReference>
<evidence type="ECO:0000259" key="17">
    <source>
        <dbReference type="PROSITE" id="PS50160"/>
    </source>
</evidence>
<dbReference type="GO" id="GO:0003910">
    <property type="term" value="F:DNA ligase (ATP) activity"/>
    <property type="evidence" value="ECO:0007669"/>
    <property type="project" value="InterPro"/>
</dbReference>
<keyword evidence="8" id="KW-0227">DNA damage</keyword>
<dbReference type="Gene3D" id="1.10.3260.10">
    <property type="entry name" value="DNA ligase, ATP-dependent, N-terminal domain"/>
    <property type="match status" value="1"/>
</dbReference>
<feature type="domain" description="BRCT" evidence="18">
    <location>
        <begin position="612"/>
        <end position="702"/>
    </location>
</feature>
<dbReference type="GO" id="GO:0046872">
    <property type="term" value="F:metal ion binding"/>
    <property type="evidence" value="ECO:0007669"/>
    <property type="project" value="UniProtKB-KW"/>
</dbReference>
<dbReference type="InterPro" id="IPR012310">
    <property type="entry name" value="DNA_ligase_ATP-dep_cent"/>
</dbReference>
<dbReference type="AlphaFoldDB" id="A0A1I7ZHF5"/>
<dbReference type="InterPro" id="IPR029710">
    <property type="entry name" value="LIG4"/>
</dbReference>
<dbReference type="GO" id="GO:0032807">
    <property type="term" value="C:DNA ligase IV complex"/>
    <property type="evidence" value="ECO:0007669"/>
    <property type="project" value="TreeGrafter"/>
</dbReference>
<evidence type="ECO:0000256" key="3">
    <source>
        <dbReference type="ARBA" id="ARBA00007572"/>
    </source>
</evidence>
<dbReference type="InterPro" id="IPR012308">
    <property type="entry name" value="DNA_ligase_ATP-dep_N"/>
</dbReference>
<dbReference type="InterPro" id="IPR016059">
    <property type="entry name" value="DNA_ligase_ATP-dep_CS"/>
</dbReference>
<feature type="region of interest" description="Disordered" evidence="16">
    <location>
        <begin position="708"/>
        <end position="771"/>
    </location>
</feature>
<evidence type="ECO:0000256" key="11">
    <source>
        <dbReference type="ARBA" id="ARBA00023172"/>
    </source>
</evidence>
<evidence type="ECO:0000256" key="12">
    <source>
        <dbReference type="ARBA" id="ARBA00023204"/>
    </source>
</evidence>
<reference evidence="20" key="1">
    <citation type="submission" date="2016-11" db="UniProtKB">
        <authorList>
            <consortium name="WormBaseParasite"/>
        </authorList>
    </citation>
    <scope>IDENTIFICATION</scope>
</reference>
<protein>
    <recommendedName>
        <fullName evidence="15">DNA ligase IV</fullName>
    </recommendedName>
    <alternativeName>
        <fullName evidence="14">Polydeoxyribonucleotide synthase [ATP] 4</fullName>
    </alternativeName>
</protein>
<evidence type="ECO:0000256" key="13">
    <source>
        <dbReference type="ARBA" id="ARBA00023242"/>
    </source>
</evidence>
<dbReference type="Pfam" id="PF04675">
    <property type="entry name" value="DNA_ligase_A_N"/>
    <property type="match status" value="1"/>
</dbReference>
<evidence type="ECO:0000256" key="9">
    <source>
        <dbReference type="ARBA" id="ARBA00022840"/>
    </source>
</evidence>
<dbReference type="Gene3D" id="3.40.50.10190">
    <property type="entry name" value="BRCT domain"/>
    <property type="match status" value="1"/>
</dbReference>
<dbReference type="InterPro" id="IPR036599">
    <property type="entry name" value="DNA_ligase_N_sf"/>
</dbReference>
<evidence type="ECO:0000256" key="2">
    <source>
        <dbReference type="ARBA" id="ARBA00004123"/>
    </source>
</evidence>
<accession>A0A1I7ZHF5</accession>
<evidence type="ECO:0000313" key="19">
    <source>
        <dbReference type="Proteomes" id="UP000095287"/>
    </source>
</evidence>
<comment type="similarity">
    <text evidence="3">Belongs to the ATP-dependent DNA ligase family.</text>
</comment>
<keyword evidence="10" id="KW-0460">Magnesium</keyword>
<dbReference type="Proteomes" id="UP000095287">
    <property type="component" value="Unplaced"/>
</dbReference>
<comment type="cofactor">
    <cofactor evidence="1">
        <name>Mg(2+)</name>
        <dbReference type="ChEBI" id="CHEBI:18420"/>
    </cofactor>
</comment>
<dbReference type="WBParaSite" id="L893_g26428.t1">
    <property type="protein sequence ID" value="L893_g26428.t1"/>
    <property type="gene ID" value="L893_g26428"/>
</dbReference>
<dbReference type="GO" id="GO:0006310">
    <property type="term" value="P:DNA recombination"/>
    <property type="evidence" value="ECO:0007669"/>
    <property type="project" value="UniProtKB-KW"/>
</dbReference>
<dbReference type="SUPFAM" id="SSF52113">
    <property type="entry name" value="BRCT domain"/>
    <property type="match status" value="1"/>
</dbReference>
<feature type="domain" description="ATP-dependent DNA ligase family profile" evidence="17">
    <location>
        <begin position="359"/>
        <end position="493"/>
    </location>
</feature>
<evidence type="ECO:0000259" key="18">
    <source>
        <dbReference type="PROSITE" id="PS50172"/>
    </source>
</evidence>
<dbReference type="Gene3D" id="3.30.470.30">
    <property type="entry name" value="DNA ligase/mRNA capping enzyme"/>
    <property type="match status" value="1"/>
</dbReference>
<evidence type="ECO:0000256" key="1">
    <source>
        <dbReference type="ARBA" id="ARBA00001946"/>
    </source>
</evidence>
<evidence type="ECO:0000256" key="5">
    <source>
        <dbReference type="ARBA" id="ARBA00022723"/>
    </source>
</evidence>
<name>A0A1I7ZHF5_9BILA</name>
<evidence type="ECO:0000256" key="4">
    <source>
        <dbReference type="ARBA" id="ARBA00022598"/>
    </source>
</evidence>
<comment type="subcellular location">
    <subcellularLocation>
        <location evidence="2">Nucleus</location>
    </subcellularLocation>
</comment>
<dbReference type="InterPro" id="IPR001357">
    <property type="entry name" value="BRCT_dom"/>
</dbReference>
<evidence type="ECO:0000256" key="16">
    <source>
        <dbReference type="SAM" id="MobiDB-lite"/>
    </source>
</evidence>
<keyword evidence="7" id="KW-0547">Nucleotide-binding</keyword>
<evidence type="ECO:0000256" key="8">
    <source>
        <dbReference type="ARBA" id="ARBA00022763"/>
    </source>
</evidence>
<evidence type="ECO:0000256" key="15">
    <source>
        <dbReference type="ARBA" id="ARBA00031942"/>
    </source>
</evidence>
<sequence length="771" mass="88129">MTGSVADSVQFSTLCDMLLKLKSAHRTQKRAVFNSFVRTWNEEWTRRHPGKVSEAARKDSFFPVLRLILANEDSRSFNMKRAKLIQYVVKALMMPTSAADEFANMGTERCIDRLADEVSKRKGATKCDLSIAAINRLLDDMKSSSDDKLKSDFDKVVRECSKQELTIVFHVLVRNIESFLGIRSMFVLQWIHPDANPMLLRGATLEKMCEAFVGVAPTEKSSVFNASDVLGKPFRPMLLKQLPFNASAYEEIVKHCDGDFYTELKYDGEHILLHKLPNGEYRYFTRNQVDYSERFGETKDQKFSYLLDPFFRPTVQNCILDGELLLWDTKRDDFVRKGRKASDGKYYDAKHLDEDATFGRSSDVRRCIAVFDLLFYNGKNLMNVPLEERLRILEQRILSRQDKTIIFISGRTLVSSKEQLREIYSSAMDKGEEGIVIKGLKSVYNIGSRAFKNGWFKMKPDYGTHATMDLAIVAVRKDKSSGFIESFMLAAMDGSKYRVVSPVNTNMKRHEFRPMLEKLQANGGYLEGREVPEWLTGIFPYREDSKYQMCFVRKPNIQDAEEAEKYTDYLGFSRRIRNESLNAVSGPKTTRKRLRGVDERFVMPKKLASNPSFGDGLKGKNVCVLQADNTEQLKHFQQILFSFSAQVKPNPVSSVDFLIATKATHIKTQTQIKVDKKTIVHGRWLLNCESKQKILPWKDDDIIHESPLCSFSLRGNGDGEEDETDGPEEEEMEDTPPPSDAEMEDTPPPSDGELMLDDCDDRDVTPPPEDD</sequence>
<proteinExistence type="inferred from homology"/>
<evidence type="ECO:0000313" key="20">
    <source>
        <dbReference type="WBParaSite" id="L893_g26428.t1"/>
    </source>
</evidence>
<dbReference type="GO" id="GO:0003677">
    <property type="term" value="F:DNA binding"/>
    <property type="evidence" value="ECO:0007669"/>
    <property type="project" value="InterPro"/>
</dbReference>
<dbReference type="CDD" id="cd07903">
    <property type="entry name" value="Adenylation_DNA_ligase_IV"/>
    <property type="match status" value="1"/>
</dbReference>
<keyword evidence="13" id="KW-0539">Nucleus</keyword>
<dbReference type="PROSITE" id="PS50160">
    <property type="entry name" value="DNA_LIGASE_A3"/>
    <property type="match status" value="1"/>
</dbReference>
<dbReference type="PROSITE" id="PS50172">
    <property type="entry name" value="BRCT"/>
    <property type="match status" value="1"/>
</dbReference>
<evidence type="ECO:0000256" key="10">
    <source>
        <dbReference type="ARBA" id="ARBA00022842"/>
    </source>
</evidence>
<keyword evidence="5" id="KW-0479">Metal-binding</keyword>
<dbReference type="PROSITE" id="PS00333">
    <property type="entry name" value="DNA_LIGASE_A2"/>
    <property type="match status" value="1"/>
</dbReference>
<dbReference type="Pfam" id="PF01068">
    <property type="entry name" value="DNA_ligase_A_M"/>
    <property type="match status" value="1"/>
</dbReference>
<dbReference type="PANTHER" id="PTHR45997">
    <property type="entry name" value="DNA LIGASE 4"/>
    <property type="match status" value="1"/>
</dbReference>
<dbReference type="GO" id="GO:0005524">
    <property type="term" value="F:ATP binding"/>
    <property type="evidence" value="ECO:0007669"/>
    <property type="project" value="UniProtKB-KW"/>
</dbReference>
<keyword evidence="19" id="KW-1185">Reference proteome</keyword>
<dbReference type="SUPFAM" id="SSF56091">
    <property type="entry name" value="DNA ligase/mRNA capping enzyme, catalytic domain"/>
    <property type="match status" value="1"/>
</dbReference>
<organism evidence="19 20">
    <name type="scientific">Steinernema glaseri</name>
    <dbReference type="NCBI Taxonomy" id="37863"/>
    <lineage>
        <taxon>Eukaryota</taxon>
        <taxon>Metazoa</taxon>
        <taxon>Ecdysozoa</taxon>
        <taxon>Nematoda</taxon>
        <taxon>Chromadorea</taxon>
        <taxon>Rhabditida</taxon>
        <taxon>Tylenchina</taxon>
        <taxon>Panagrolaimomorpha</taxon>
        <taxon>Strongyloidoidea</taxon>
        <taxon>Steinernematidae</taxon>
        <taxon>Steinernema</taxon>
    </lineage>
</organism>
<keyword evidence="6" id="KW-0677">Repeat</keyword>
<keyword evidence="11" id="KW-0233">DNA recombination</keyword>
<keyword evidence="4" id="KW-0436">Ligase</keyword>
<dbReference type="GO" id="GO:0006303">
    <property type="term" value="P:double-strand break repair via nonhomologous end joining"/>
    <property type="evidence" value="ECO:0007669"/>
    <property type="project" value="TreeGrafter"/>
</dbReference>
<evidence type="ECO:0000256" key="6">
    <source>
        <dbReference type="ARBA" id="ARBA00022737"/>
    </source>
</evidence>
<evidence type="ECO:0000256" key="7">
    <source>
        <dbReference type="ARBA" id="ARBA00022741"/>
    </source>
</evidence>
<feature type="compositionally biased region" description="Acidic residues" evidence="16">
    <location>
        <begin position="718"/>
        <end position="734"/>
    </location>
</feature>
<keyword evidence="9" id="KW-0067">ATP-binding</keyword>